<evidence type="ECO:0000313" key="2">
    <source>
        <dbReference type="Proteomes" id="UP000199682"/>
    </source>
</evidence>
<name>A0A1G9J2B3_9PSEU</name>
<dbReference type="Proteomes" id="UP000199682">
    <property type="component" value="Unassembled WGS sequence"/>
</dbReference>
<evidence type="ECO:0000313" key="1">
    <source>
        <dbReference type="EMBL" id="SDL31363.1"/>
    </source>
</evidence>
<gene>
    <name evidence="1" type="ORF">SAMN04488074_110111</name>
</gene>
<reference evidence="2" key="1">
    <citation type="submission" date="2016-10" db="EMBL/GenBank/DDBJ databases">
        <authorList>
            <person name="Varghese N."/>
            <person name="Submissions S."/>
        </authorList>
    </citation>
    <scope>NUCLEOTIDE SEQUENCE [LARGE SCALE GENOMIC DNA]</scope>
    <source>
        <strain evidence="2">DSM 44796</strain>
    </source>
</reference>
<proteinExistence type="predicted"/>
<dbReference type="AlphaFoldDB" id="A0A1G9J2B3"/>
<dbReference type="EMBL" id="FNET01000010">
    <property type="protein sequence ID" value="SDL31363.1"/>
    <property type="molecule type" value="Genomic_DNA"/>
</dbReference>
<organism evidence="1 2">
    <name type="scientific">Lentzea albidocapillata subsp. violacea</name>
    <dbReference type="NCBI Taxonomy" id="128104"/>
    <lineage>
        <taxon>Bacteria</taxon>
        <taxon>Bacillati</taxon>
        <taxon>Actinomycetota</taxon>
        <taxon>Actinomycetes</taxon>
        <taxon>Pseudonocardiales</taxon>
        <taxon>Pseudonocardiaceae</taxon>
        <taxon>Lentzea</taxon>
    </lineage>
</organism>
<protein>
    <submittedName>
        <fullName evidence="1">Uncharacterized protein</fullName>
    </submittedName>
</protein>
<sequence length="109" mass="12056">MALLSDQFQFTRPQALTLTAGVLQLAFGWFDLFGLDPNYHVIQIGVGALGVAMAWRHDLARMYGLLLLLSFGMLSFSLNELTTESFLEVRTALIGLVITLARPAKRAQD</sequence>
<accession>A0A1G9J2B3</accession>